<dbReference type="PANTHER" id="PTHR46349:SF2">
    <property type="entry name" value="CINGULIN-LIKE PROTEIN 1"/>
    <property type="match status" value="1"/>
</dbReference>
<feature type="coiled-coil region" evidence="2">
    <location>
        <begin position="943"/>
        <end position="1115"/>
    </location>
</feature>
<feature type="domain" description="Myosin tail" evidence="4">
    <location>
        <begin position="867"/>
        <end position="1116"/>
    </location>
</feature>
<dbReference type="Pfam" id="PF01576">
    <property type="entry name" value="Myosin_tail_1"/>
    <property type="match status" value="1"/>
</dbReference>
<dbReference type="PANTHER" id="PTHR46349">
    <property type="entry name" value="CINGULIN-LIKE PROTEIN 1-RELATED"/>
    <property type="match status" value="1"/>
</dbReference>
<feature type="region of interest" description="Disordered" evidence="3">
    <location>
        <begin position="222"/>
        <end position="327"/>
    </location>
</feature>
<dbReference type="Gene3D" id="6.10.250.2420">
    <property type="match status" value="1"/>
</dbReference>
<feature type="compositionally biased region" description="Low complexity" evidence="3">
    <location>
        <begin position="291"/>
        <end position="305"/>
    </location>
</feature>
<proteinExistence type="predicted"/>
<reference evidence="5" key="1">
    <citation type="submission" date="2020-08" db="EMBL/GenBank/DDBJ databases">
        <title>Chromosome-level assembly of Southern catfish (Silurus meridionalis) provides insights into visual adaptation to the nocturnal and benthic lifestyles.</title>
        <authorList>
            <person name="Zhang Y."/>
            <person name="Wang D."/>
            <person name="Peng Z."/>
        </authorList>
    </citation>
    <scope>NUCLEOTIDE SEQUENCE</scope>
    <source>
        <strain evidence="5">SWU-2019-XX</strain>
        <tissue evidence="5">Muscle</tissue>
    </source>
</reference>
<feature type="region of interest" description="Disordered" evidence="3">
    <location>
        <begin position="790"/>
        <end position="809"/>
    </location>
</feature>
<dbReference type="InterPro" id="IPR002928">
    <property type="entry name" value="Myosin_tail"/>
</dbReference>
<dbReference type="GO" id="GO:0016459">
    <property type="term" value="C:myosin complex"/>
    <property type="evidence" value="ECO:0007669"/>
    <property type="project" value="InterPro"/>
</dbReference>
<comment type="caution">
    <text evidence="5">The sequence shown here is derived from an EMBL/GenBank/DDBJ whole genome shotgun (WGS) entry which is preliminary data.</text>
</comment>
<feature type="compositionally biased region" description="Polar residues" evidence="3">
    <location>
        <begin position="260"/>
        <end position="272"/>
    </location>
</feature>
<keyword evidence="1 2" id="KW-0175">Coiled coil</keyword>
<gene>
    <name evidence="5" type="ORF">HF521_001241</name>
</gene>
<evidence type="ECO:0000259" key="4">
    <source>
        <dbReference type="Pfam" id="PF01576"/>
    </source>
</evidence>
<feature type="compositionally biased region" description="Basic and acidic residues" evidence="3">
    <location>
        <begin position="280"/>
        <end position="289"/>
    </location>
</feature>
<dbReference type="GO" id="GO:0150105">
    <property type="term" value="P:protein localization to cell-cell junction"/>
    <property type="evidence" value="ECO:0007669"/>
    <property type="project" value="TreeGrafter"/>
</dbReference>
<feature type="region of interest" description="Disordered" evidence="3">
    <location>
        <begin position="176"/>
        <end position="204"/>
    </location>
</feature>
<dbReference type="Proteomes" id="UP000606274">
    <property type="component" value="Unassembled WGS sequence"/>
</dbReference>
<evidence type="ECO:0000256" key="1">
    <source>
        <dbReference type="ARBA" id="ARBA00023054"/>
    </source>
</evidence>
<dbReference type="EMBL" id="JABFDY010000010">
    <property type="protein sequence ID" value="KAF7701958.1"/>
    <property type="molecule type" value="Genomic_DNA"/>
</dbReference>
<evidence type="ECO:0000256" key="3">
    <source>
        <dbReference type="SAM" id="MobiDB-lite"/>
    </source>
</evidence>
<keyword evidence="6" id="KW-1185">Reference proteome</keyword>
<dbReference type="GO" id="GO:0005923">
    <property type="term" value="C:bicellular tight junction"/>
    <property type="evidence" value="ECO:0007669"/>
    <property type="project" value="TreeGrafter"/>
</dbReference>
<organism evidence="5 6">
    <name type="scientific">Silurus meridionalis</name>
    <name type="common">Southern catfish</name>
    <name type="synonym">Silurus soldatovi meridionalis</name>
    <dbReference type="NCBI Taxonomy" id="175797"/>
    <lineage>
        <taxon>Eukaryota</taxon>
        <taxon>Metazoa</taxon>
        <taxon>Chordata</taxon>
        <taxon>Craniata</taxon>
        <taxon>Vertebrata</taxon>
        <taxon>Euteleostomi</taxon>
        <taxon>Actinopterygii</taxon>
        <taxon>Neopterygii</taxon>
        <taxon>Teleostei</taxon>
        <taxon>Ostariophysi</taxon>
        <taxon>Siluriformes</taxon>
        <taxon>Siluridae</taxon>
        <taxon>Silurus</taxon>
    </lineage>
</organism>
<accession>A0A8T0BAM8</accession>
<evidence type="ECO:0000313" key="6">
    <source>
        <dbReference type="Proteomes" id="UP000606274"/>
    </source>
</evidence>
<sequence length="1141" mass="131890">MGIAVWNEEQIEVQRLLLNEVSAWKLKRRRLNSGLPHARACDTMELHGNSRLHDGYQYLTSNEYERIQAARSDGSGTFGVKVQVQGIQGRPYVVLNGQNKSSQSPPVYPDVFFMNHPSQEYVSTMNGQGLSIQRNLTDYRSVRQMQMPPPEIQMSTNTPSSPLLNYQRNPALLRPYDPRSNNLDFHDSPNHIKTKSNSDLNQFSSNTLPVYASNIMVKKAKIPLPGSGKGQTEDNLGPGKSSGENTPCRQSHIVCRLSVPYSNEDNGHSSNRVGRGRHRNQVDPQERKRSQSAGASSSSHSSRTSPVFAGGSRMGEDLGLPASSIGSVSRNDSLLKLKTGENMYQADIRTITAAQFEGQKNEWMSPRLGRANNRIDRANPTRCLQQNGGYSSQEREAQDTPDILNGQQELVDQPYEDVTKQALFNYLKEGSCERDEIIRQKVTLLFEKIQMLRSCAVQNVEELSDSEAKVKEFQERKEALESQVALLKQQLEEEIKIRESLSEASGKSSGELELLQEKLSRSEQEQVSLRQRLTDMEKELQVSIETVLQIKRERERSRAEAKNLQQQLSDMHDVLDNTKSTEEKERDTILQDLANLRMEFQELQQVHEEQEDVLCWKERELIAIKGALQEEISAHAKEVETLKEQHKEAVEKLLKAKEAAEENVAALAQKKKSVEAEQRNTHAQMQELSLAKEQLLGQVRSLETQITTLNNIFQQSKSQEKHLIEQLDKLMEEKKRLDEEFSEVRQQEEDMCGANRALTRHLEDTQCELTKLNQEHRLLKERLKEEERQMEELRKNKRDMEQERRKQDRDFEKLQEEIKNILVGSERETQKLQDQVDEEREQSSKELSALRIQLHNTQTELEKHSHISQECQKELSGLEAELAQCEAELEKTEQKCKQLEMRVQELQENCNKTAHDDRDRQVKLMEARVAQLQDALNEERSCGDTLVQRMEKVKEQVEQVRAELLQERAVRQDLECDKISLERQSKDLKSRLSHLEVSQKSSQEGLVTKLELRIQELENRLLERERDNNTLEQANRKLERKMKDITMQVNDEQLALQNQMDQLTLRMKVLKRQLDEAEEEIERLENSKKKLQRELDDQQEINEQLYSQISALKTELRRKTKPVMKSLNEEEEDEQWSLSAK</sequence>
<dbReference type="AlphaFoldDB" id="A0A8T0BAM8"/>
<feature type="region of interest" description="Disordered" evidence="3">
    <location>
        <begin position="1117"/>
        <end position="1141"/>
    </location>
</feature>
<evidence type="ECO:0000313" key="5">
    <source>
        <dbReference type="EMBL" id="KAF7701958.1"/>
    </source>
</evidence>
<name>A0A8T0BAM8_SILME</name>
<feature type="compositionally biased region" description="Polar residues" evidence="3">
    <location>
        <begin position="195"/>
        <end position="204"/>
    </location>
</feature>
<protein>
    <recommendedName>
        <fullName evidence="4">Myosin tail domain-containing protein</fullName>
    </recommendedName>
</protein>
<evidence type="ECO:0000256" key="2">
    <source>
        <dbReference type="SAM" id="Coils"/>
    </source>
</evidence>